<keyword evidence="2" id="KW-1185">Reference proteome</keyword>
<dbReference type="HOGENOM" id="CLU_2841547_0_0_7"/>
<evidence type="ECO:0000313" key="1">
    <source>
        <dbReference type="EMBL" id="EPH07454.1"/>
    </source>
</evidence>
<name>S3X9E4_9BACT</name>
<dbReference type="AlphaFoldDB" id="S3X9E4"/>
<dbReference type="Proteomes" id="UP000014539">
    <property type="component" value="Unassembled WGS sequence"/>
</dbReference>
<gene>
    <name evidence="1" type="ORF">HMPREF9309_01498</name>
</gene>
<proteinExistence type="predicted"/>
<dbReference type="PATRIC" id="fig|883165.3.peg.1517"/>
<evidence type="ECO:0000313" key="2">
    <source>
        <dbReference type="Proteomes" id="UP000014539"/>
    </source>
</evidence>
<sequence length="65" mass="7544">MKKILIAFVILAIAMSFYKYQKAKEEAKIEAVRNLSDEELEDLCLNKYNKAACTVRGTRFIKENK</sequence>
<dbReference type="RefSeq" id="WP_016647353.1">
    <property type="nucleotide sequence ID" value="NZ_KE340328.1"/>
</dbReference>
<dbReference type="EMBL" id="AGYD01000015">
    <property type="protein sequence ID" value="EPH07454.1"/>
    <property type="molecule type" value="Genomic_DNA"/>
</dbReference>
<comment type="caution">
    <text evidence="1">The sequence shown here is derived from an EMBL/GenBank/DDBJ whole genome shotgun (WGS) entry which is preliminary data.</text>
</comment>
<reference evidence="1 2" key="1">
    <citation type="submission" date="2013-06" db="EMBL/GenBank/DDBJ databases">
        <title>The Genome Sequence of Campylobacter ureolyticus ACS-301-V-SCH3B.</title>
        <authorList>
            <consortium name="The Broad Institute Genomics Platform"/>
            <person name="Earl A."/>
            <person name="Ward D."/>
            <person name="Feldgarden M."/>
            <person name="Gevers D."/>
            <person name="Saerens B."/>
            <person name="Vaneechoutte M."/>
            <person name="Walker B."/>
            <person name="Young S."/>
            <person name="Zeng Q."/>
            <person name="Gargeya S."/>
            <person name="Fitzgerald M."/>
            <person name="Haas B."/>
            <person name="Abouelleil A."/>
            <person name="Allen A.W."/>
            <person name="Alvarado L."/>
            <person name="Arachchi H.M."/>
            <person name="Berlin A.M."/>
            <person name="Chapman S.B."/>
            <person name="Gainer-Dewar J."/>
            <person name="Goldberg J."/>
            <person name="Griggs A."/>
            <person name="Gujja S."/>
            <person name="Hansen M."/>
            <person name="Howarth C."/>
            <person name="Imamovic A."/>
            <person name="Ireland A."/>
            <person name="Larimer J."/>
            <person name="McCowan C."/>
            <person name="Murphy C."/>
            <person name="Pearson M."/>
            <person name="Poon T.W."/>
            <person name="Priest M."/>
            <person name="Roberts A."/>
            <person name="Saif S."/>
            <person name="Shea T."/>
            <person name="Sisk P."/>
            <person name="Sykes S."/>
            <person name="Wortman J."/>
            <person name="Nusbaum C."/>
            <person name="Birren B."/>
        </authorList>
    </citation>
    <scope>NUCLEOTIDE SEQUENCE [LARGE SCALE GENOMIC DNA]</scope>
    <source>
        <strain evidence="1 2">ACS-301-V-Sch3b</strain>
    </source>
</reference>
<protein>
    <submittedName>
        <fullName evidence="1">Uncharacterized protein</fullName>
    </submittedName>
</protein>
<organism evidence="1 2">
    <name type="scientific">Campylobacter ureolyticus ACS-301-V-Sch3b</name>
    <dbReference type="NCBI Taxonomy" id="883165"/>
    <lineage>
        <taxon>Bacteria</taxon>
        <taxon>Pseudomonadati</taxon>
        <taxon>Campylobacterota</taxon>
        <taxon>Epsilonproteobacteria</taxon>
        <taxon>Campylobacterales</taxon>
        <taxon>Campylobacteraceae</taxon>
        <taxon>Campylobacter</taxon>
    </lineage>
</organism>
<accession>S3X9E4</accession>